<keyword evidence="8" id="KW-1185">Reference proteome</keyword>
<evidence type="ECO:0000256" key="2">
    <source>
        <dbReference type="ARBA" id="ARBA00022722"/>
    </source>
</evidence>
<feature type="domain" description="PIN" evidence="6">
    <location>
        <begin position="4"/>
        <end position="115"/>
    </location>
</feature>
<comment type="cofactor">
    <cofactor evidence="5">
        <name>Mg(2+)</name>
        <dbReference type="ChEBI" id="CHEBI:18420"/>
    </cofactor>
</comment>
<evidence type="ECO:0000256" key="4">
    <source>
        <dbReference type="ARBA" id="ARBA00022801"/>
    </source>
</evidence>
<dbReference type="CDD" id="cd18692">
    <property type="entry name" value="PIN_VapC-like"/>
    <property type="match status" value="1"/>
</dbReference>
<keyword evidence="3 5" id="KW-0479">Metal-binding</keyword>
<feature type="binding site" evidence="5">
    <location>
        <position position="6"/>
    </location>
    <ligand>
        <name>Mg(2+)</name>
        <dbReference type="ChEBI" id="CHEBI:18420"/>
    </ligand>
</feature>
<dbReference type="EC" id="3.1.-.-" evidence="5"/>
<evidence type="ECO:0000256" key="5">
    <source>
        <dbReference type="HAMAP-Rule" id="MF_00265"/>
    </source>
</evidence>
<organism evidence="7 8">
    <name type="scientific">Pseudaquabacterium inlustre</name>
    <dbReference type="NCBI Taxonomy" id="2984192"/>
    <lineage>
        <taxon>Bacteria</taxon>
        <taxon>Pseudomonadati</taxon>
        <taxon>Pseudomonadota</taxon>
        <taxon>Betaproteobacteria</taxon>
        <taxon>Burkholderiales</taxon>
        <taxon>Sphaerotilaceae</taxon>
        <taxon>Pseudaquabacterium</taxon>
    </lineage>
</organism>
<comment type="similarity">
    <text evidence="5">Belongs to the PINc/VapC protein family.</text>
</comment>
<dbReference type="Gene3D" id="3.40.50.1010">
    <property type="entry name" value="5'-nuclease"/>
    <property type="match status" value="1"/>
</dbReference>
<gene>
    <name evidence="5" type="primary">vapC</name>
    <name evidence="7" type="ORF">AACH10_11005</name>
</gene>
<accession>A0ABU9CHX1</accession>
<keyword evidence="4 5" id="KW-0378">Hydrolase</keyword>
<evidence type="ECO:0000259" key="6">
    <source>
        <dbReference type="Pfam" id="PF01850"/>
    </source>
</evidence>
<protein>
    <recommendedName>
        <fullName evidence="5">Ribonuclease VapC</fullName>
        <shortName evidence="5">RNase VapC</shortName>
        <ecNumber evidence="5">3.1.-.-</ecNumber>
    </recommendedName>
    <alternativeName>
        <fullName evidence="5">Toxin VapC</fullName>
    </alternativeName>
</protein>
<dbReference type="EMBL" id="JBBUTH010000004">
    <property type="protein sequence ID" value="MEK8050765.1"/>
    <property type="molecule type" value="Genomic_DNA"/>
</dbReference>
<dbReference type="InterPro" id="IPR022907">
    <property type="entry name" value="VapC_family"/>
</dbReference>
<evidence type="ECO:0000313" key="8">
    <source>
        <dbReference type="Proteomes" id="UP001365405"/>
    </source>
</evidence>
<comment type="caution">
    <text evidence="7">The sequence shown here is derived from an EMBL/GenBank/DDBJ whole genome shotgun (WGS) entry which is preliminary data.</text>
</comment>
<reference evidence="7 8" key="1">
    <citation type="submission" date="2024-04" db="EMBL/GenBank/DDBJ databases">
        <title>Novel species of the genus Ideonella isolated from streams.</title>
        <authorList>
            <person name="Lu H."/>
        </authorList>
    </citation>
    <scope>NUCLEOTIDE SEQUENCE [LARGE SCALE GENOMIC DNA]</scope>
    <source>
        <strain evidence="7 8">DXS22W</strain>
    </source>
</reference>
<name>A0ABU9CHX1_9BURK</name>
<feature type="binding site" evidence="5">
    <location>
        <position position="94"/>
    </location>
    <ligand>
        <name>Mg(2+)</name>
        <dbReference type="ChEBI" id="CHEBI:18420"/>
    </ligand>
</feature>
<evidence type="ECO:0000313" key="7">
    <source>
        <dbReference type="EMBL" id="MEK8050765.1"/>
    </source>
</evidence>
<proteinExistence type="inferred from homology"/>
<keyword evidence="2 5" id="KW-0540">Nuclease</keyword>
<sequence length="130" mass="14187">MPAFFDTNIALYLLSADERKAQIAEDLIAAGGTVSVQVLNEFVAVARRKYDVPWERVQAVLDALAAVCQVQPLSVGAQRQAVAWSREHGFSIYDATILASAAEAGCDRLYTEDLQHGRRLGPLQVLNPFA</sequence>
<dbReference type="Pfam" id="PF01850">
    <property type="entry name" value="PIN"/>
    <property type="match status" value="1"/>
</dbReference>
<dbReference type="InterPro" id="IPR002716">
    <property type="entry name" value="PIN_dom"/>
</dbReference>
<evidence type="ECO:0000256" key="1">
    <source>
        <dbReference type="ARBA" id="ARBA00022649"/>
    </source>
</evidence>
<evidence type="ECO:0000256" key="3">
    <source>
        <dbReference type="ARBA" id="ARBA00022723"/>
    </source>
</evidence>
<dbReference type="HAMAP" id="MF_00265">
    <property type="entry name" value="VapC_Nob1"/>
    <property type="match status" value="1"/>
</dbReference>
<keyword evidence="1 5" id="KW-1277">Toxin-antitoxin system</keyword>
<keyword evidence="5" id="KW-0460">Magnesium</keyword>
<comment type="function">
    <text evidence="5">Toxic component of a toxin-antitoxin (TA) system. An RNase.</text>
</comment>
<dbReference type="InterPro" id="IPR029060">
    <property type="entry name" value="PIN-like_dom_sf"/>
</dbReference>
<dbReference type="RefSeq" id="WP_341410428.1">
    <property type="nucleotide sequence ID" value="NZ_JBBUTH010000004.1"/>
</dbReference>
<dbReference type="SUPFAM" id="SSF88723">
    <property type="entry name" value="PIN domain-like"/>
    <property type="match status" value="1"/>
</dbReference>
<keyword evidence="5" id="KW-0800">Toxin</keyword>
<dbReference type="Proteomes" id="UP001365405">
    <property type="component" value="Unassembled WGS sequence"/>
</dbReference>